<protein>
    <submittedName>
        <fullName evidence="1">Uncharacterized protein</fullName>
    </submittedName>
</protein>
<reference evidence="1 2" key="1">
    <citation type="submission" date="2008-07" db="EMBL/GenBank/DDBJ databases">
        <authorList>
            <person name="El-Sayed N."/>
            <person name="Caler E."/>
            <person name="Inman J."/>
            <person name="Amedeo P."/>
            <person name="Hass B."/>
            <person name="Wortman J."/>
        </authorList>
    </citation>
    <scope>NUCLEOTIDE SEQUENCE [LARGE SCALE GENOMIC DNA]</scope>
    <source>
        <strain evidence="2">ATCC 50983 / TXsc</strain>
    </source>
</reference>
<gene>
    <name evidence="1" type="ORF">Pmar_PMAR012641</name>
</gene>
<evidence type="ECO:0000313" key="2">
    <source>
        <dbReference type="Proteomes" id="UP000007800"/>
    </source>
</evidence>
<keyword evidence="2" id="KW-1185">Reference proteome</keyword>
<dbReference type="Proteomes" id="UP000007800">
    <property type="component" value="Unassembled WGS sequence"/>
</dbReference>
<dbReference type="RefSeq" id="XP_002787862.1">
    <property type="nucleotide sequence ID" value="XM_002787816.1"/>
</dbReference>
<accession>C5K7X3</accession>
<dbReference type="EMBL" id="GG671079">
    <property type="protein sequence ID" value="EER19658.1"/>
    <property type="molecule type" value="Genomic_DNA"/>
</dbReference>
<organism evidence="2">
    <name type="scientific">Perkinsus marinus (strain ATCC 50983 / TXsc)</name>
    <dbReference type="NCBI Taxonomy" id="423536"/>
    <lineage>
        <taxon>Eukaryota</taxon>
        <taxon>Sar</taxon>
        <taxon>Alveolata</taxon>
        <taxon>Perkinsozoa</taxon>
        <taxon>Perkinsea</taxon>
        <taxon>Perkinsida</taxon>
        <taxon>Perkinsidae</taxon>
        <taxon>Perkinsus</taxon>
    </lineage>
</organism>
<evidence type="ECO:0000313" key="1">
    <source>
        <dbReference type="EMBL" id="EER19658.1"/>
    </source>
</evidence>
<dbReference type="GeneID" id="9057649"/>
<dbReference type="InParanoid" id="C5K7X3"/>
<name>C5K7X3_PERM5</name>
<proteinExistence type="predicted"/>
<dbReference type="AlphaFoldDB" id="C5K7X3"/>
<sequence length="53" mass="6216">MLATEFLPSKFPRGSLTVTAEDFASVWYAKQGIFTNVVEMRLIERLRWEHTIE</sequence>